<keyword evidence="4" id="KW-0433">Leucine-rich repeat</keyword>
<protein>
    <recommendedName>
        <fullName evidence="18">Leucine-rich repeat-containing N-terminal plant-type domain-containing protein</fullName>
    </recommendedName>
</protein>
<dbReference type="InterPro" id="IPR013210">
    <property type="entry name" value="LRR_N_plant-typ"/>
</dbReference>
<evidence type="ECO:0000313" key="17">
    <source>
        <dbReference type="Proteomes" id="UP001168877"/>
    </source>
</evidence>
<evidence type="ECO:0000256" key="10">
    <source>
        <dbReference type="ARBA" id="ARBA00023170"/>
    </source>
</evidence>
<gene>
    <name evidence="16" type="ORF">LWI29_027697</name>
</gene>
<evidence type="ECO:0000313" key="16">
    <source>
        <dbReference type="EMBL" id="KAK0572198.1"/>
    </source>
</evidence>
<dbReference type="FunFam" id="3.80.10.10:FF:001678">
    <property type="entry name" value="Calmodulin-binding receptor kinase CaMRLK"/>
    <property type="match status" value="1"/>
</dbReference>
<dbReference type="PRINTS" id="PR00019">
    <property type="entry name" value="LEURICHRPT"/>
</dbReference>
<feature type="signal peptide" evidence="13">
    <location>
        <begin position="1"/>
        <end position="24"/>
    </location>
</feature>
<dbReference type="InterPro" id="IPR051502">
    <property type="entry name" value="RLP_Defense_Trigger"/>
</dbReference>
<dbReference type="PANTHER" id="PTHR48062">
    <property type="entry name" value="RECEPTOR-LIKE PROTEIN 14"/>
    <property type="match status" value="1"/>
</dbReference>
<keyword evidence="6 13" id="KW-0732">Signal</keyword>
<feature type="domain" description="Disease resistance R13L4/SHOC-2-like LRR" evidence="15">
    <location>
        <begin position="150"/>
        <end position="352"/>
    </location>
</feature>
<evidence type="ECO:0000256" key="9">
    <source>
        <dbReference type="ARBA" id="ARBA00023136"/>
    </source>
</evidence>
<dbReference type="InterPro" id="IPR003591">
    <property type="entry name" value="Leu-rich_rpt_typical-subtyp"/>
</dbReference>
<reference evidence="16" key="1">
    <citation type="journal article" date="2022" name="Plant J.">
        <title>Strategies of tolerance reflected in two North American maple genomes.</title>
        <authorList>
            <person name="McEvoy S.L."/>
            <person name="Sezen U.U."/>
            <person name="Trouern-Trend A."/>
            <person name="McMahon S.M."/>
            <person name="Schaberg P.G."/>
            <person name="Yang J."/>
            <person name="Wegrzyn J.L."/>
            <person name="Swenson N.G."/>
        </authorList>
    </citation>
    <scope>NUCLEOTIDE SEQUENCE</scope>
    <source>
        <strain evidence="16">NS2018</strain>
    </source>
</reference>
<evidence type="ECO:0000256" key="4">
    <source>
        <dbReference type="ARBA" id="ARBA00022614"/>
    </source>
</evidence>
<evidence type="ECO:0008006" key="18">
    <source>
        <dbReference type="Google" id="ProtNLM"/>
    </source>
</evidence>
<evidence type="ECO:0000256" key="7">
    <source>
        <dbReference type="ARBA" id="ARBA00022737"/>
    </source>
</evidence>
<dbReference type="SUPFAM" id="SSF52047">
    <property type="entry name" value="RNI-like"/>
    <property type="match status" value="1"/>
</dbReference>
<evidence type="ECO:0000256" key="8">
    <source>
        <dbReference type="ARBA" id="ARBA00022989"/>
    </source>
</evidence>
<dbReference type="Pfam" id="PF23598">
    <property type="entry name" value="LRR_14"/>
    <property type="match status" value="1"/>
</dbReference>
<proteinExistence type="inferred from homology"/>
<dbReference type="Pfam" id="PF00560">
    <property type="entry name" value="LRR_1"/>
    <property type="match status" value="6"/>
</dbReference>
<accession>A0AA39RE04</accession>
<dbReference type="PROSITE" id="PS51450">
    <property type="entry name" value="LRR"/>
    <property type="match status" value="2"/>
</dbReference>
<evidence type="ECO:0000256" key="12">
    <source>
        <dbReference type="SAM" id="Phobius"/>
    </source>
</evidence>
<sequence length="941" mass="105921">MGLKQQPWMWVFVVVLIIIVSLESRWSEGCLEQERFALLQLKPFFNSLHYLDNWVEGDLNSDCCQWDWRVECNDTTGRIISLNLDYTRGPNWEMGEWYLNASLFSPFQQLQWLDLSYNGIAGCVENEGNGVSSSNLRFLGLQNVSIHDGKTLLQSLGSFPSLKTLVLDYNNFSGIMSSQDLSNLKNLKNLFMDGTNINISALQSIGRLTSLDTLSLSNCNLEGTLPDQGGLCELVHLRELYLYGNNLKGALPSCFGNLTSLQVLDLSSNQFSGNISLSPLMALISIQQLYLSYNHFQIPISLEPFFNHSKLKSFTCKNNDLYAGTELYSLAPKFQLNSIRMSGCRGTFPKFLYHQHDLQAVDLSHNNFTGGFPYWLLENNTQLLHLALLNNSLTGPLPLTIHSHRNLMTLHISMNNFSGNIPAEVGAYLPGLTFLNISRNALEGNIPSSIGDMNKLISLDLSNNHLSGEIPEHLAKGCFSLQLLALSNNSLQGQIFSSNFNLTNLWSLQLDGNNFSGKIPDSLYNASFINGLYLSDNQLSGKIPGWLGNLTELVELVMSNNHLEGPIPIEFCHLKYLEVLNLAGNNISDIPSCFSPSSLKQVHLSRNMLQGELQDSFRNSSSLVTLDLGYNRINGSIPIWIDRLFNLTYLILNNNNLQGRVPVQLCQLDRLQLMDLSHNNLFGHIPPCLMNKLRDRDFHVPPSSYYELGINQTADPLMRKEEIVEFRTKTISYFYHGKILTKMSGIDLLCNKLTGGIPPQIGNLPMIHTLNLSHNNLTGSIPSTFSNLKQIESLDLSYNNLSGKIPHQLAELYTLEVFSVAYNDLSGRTLGLVAQFSTFTTSSYEGNPLLCGLPLPKSCDAIESPTLLPTDSSDIREENDFMDMDIFYICFTVSYAIVLLAIVAVLFINPYWRRIWFYVIETWMTSFYYFIVDHLPKCHYI</sequence>
<keyword evidence="3" id="KW-1003">Cell membrane</keyword>
<feature type="transmembrane region" description="Helical" evidence="12">
    <location>
        <begin position="886"/>
        <end position="908"/>
    </location>
</feature>
<dbReference type="FunFam" id="3.80.10.10:FF:000095">
    <property type="entry name" value="LRR receptor-like serine/threonine-protein kinase GSO1"/>
    <property type="match status" value="1"/>
</dbReference>
<comment type="subcellular location">
    <subcellularLocation>
        <location evidence="1">Cell membrane</location>
        <topology evidence="1">Single-pass type I membrane protein</topology>
    </subcellularLocation>
</comment>
<keyword evidence="11" id="KW-0325">Glycoprotein</keyword>
<keyword evidence="17" id="KW-1185">Reference proteome</keyword>
<dbReference type="FunFam" id="3.80.10.10:FF:000111">
    <property type="entry name" value="LRR receptor-like serine/threonine-protein kinase ERECTA"/>
    <property type="match status" value="1"/>
</dbReference>
<dbReference type="InterPro" id="IPR032675">
    <property type="entry name" value="LRR_dom_sf"/>
</dbReference>
<dbReference type="EMBL" id="JAUESC010000388">
    <property type="protein sequence ID" value="KAK0572198.1"/>
    <property type="molecule type" value="Genomic_DNA"/>
</dbReference>
<dbReference type="AlphaFoldDB" id="A0AA39RE04"/>
<comment type="similarity">
    <text evidence="2">Belongs to the RLP family.</text>
</comment>
<feature type="transmembrane region" description="Helical" evidence="12">
    <location>
        <begin position="915"/>
        <end position="932"/>
    </location>
</feature>
<dbReference type="FunFam" id="3.80.10.10:FF:000041">
    <property type="entry name" value="LRR receptor-like serine/threonine-protein kinase ERECTA"/>
    <property type="match status" value="1"/>
</dbReference>
<dbReference type="Pfam" id="PF13855">
    <property type="entry name" value="LRR_8"/>
    <property type="match status" value="3"/>
</dbReference>
<dbReference type="PANTHER" id="PTHR48062:SF21">
    <property type="entry name" value="RECEPTOR-LIKE PROTEIN 12"/>
    <property type="match status" value="1"/>
</dbReference>
<evidence type="ECO:0000256" key="11">
    <source>
        <dbReference type="ARBA" id="ARBA00023180"/>
    </source>
</evidence>
<evidence type="ECO:0000256" key="1">
    <source>
        <dbReference type="ARBA" id="ARBA00004251"/>
    </source>
</evidence>
<keyword evidence="8 12" id="KW-1133">Transmembrane helix</keyword>
<feature type="chain" id="PRO_5041368976" description="Leucine-rich repeat-containing N-terminal plant-type domain-containing protein" evidence="13">
    <location>
        <begin position="25"/>
        <end position="941"/>
    </location>
</feature>
<evidence type="ECO:0000256" key="2">
    <source>
        <dbReference type="ARBA" id="ARBA00009592"/>
    </source>
</evidence>
<evidence type="ECO:0000256" key="5">
    <source>
        <dbReference type="ARBA" id="ARBA00022692"/>
    </source>
</evidence>
<organism evidence="16 17">
    <name type="scientific">Acer saccharum</name>
    <name type="common">Sugar maple</name>
    <dbReference type="NCBI Taxonomy" id="4024"/>
    <lineage>
        <taxon>Eukaryota</taxon>
        <taxon>Viridiplantae</taxon>
        <taxon>Streptophyta</taxon>
        <taxon>Embryophyta</taxon>
        <taxon>Tracheophyta</taxon>
        <taxon>Spermatophyta</taxon>
        <taxon>Magnoliopsida</taxon>
        <taxon>eudicotyledons</taxon>
        <taxon>Gunneridae</taxon>
        <taxon>Pentapetalae</taxon>
        <taxon>rosids</taxon>
        <taxon>malvids</taxon>
        <taxon>Sapindales</taxon>
        <taxon>Sapindaceae</taxon>
        <taxon>Hippocastanoideae</taxon>
        <taxon>Acereae</taxon>
        <taxon>Acer</taxon>
    </lineage>
</organism>
<keyword evidence="5 12" id="KW-0812">Transmembrane</keyword>
<keyword evidence="7" id="KW-0677">Repeat</keyword>
<feature type="domain" description="Leucine-rich repeat-containing N-terminal plant-type" evidence="14">
    <location>
        <begin position="32"/>
        <end position="67"/>
    </location>
</feature>
<dbReference type="Pfam" id="PF08263">
    <property type="entry name" value="LRRNT_2"/>
    <property type="match status" value="1"/>
</dbReference>
<name>A0AA39RE04_ACESA</name>
<dbReference type="SUPFAM" id="SSF52058">
    <property type="entry name" value="L domain-like"/>
    <property type="match status" value="2"/>
</dbReference>
<evidence type="ECO:0000259" key="14">
    <source>
        <dbReference type="Pfam" id="PF08263"/>
    </source>
</evidence>
<evidence type="ECO:0000256" key="13">
    <source>
        <dbReference type="SAM" id="SignalP"/>
    </source>
</evidence>
<reference evidence="16" key="2">
    <citation type="submission" date="2023-06" db="EMBL/GenBank/DDBJ databases">
        <authorList>
            <person name="Swenson N.G."/>
            <person name="Wegrzyn J.L."/>
            <person name="Mcevoy S.L."/>
        </authorList>
    </citation>
    <scope>NUCLEOTIDE SEQUENCE</scope>
    <source>
        <strain evidence="16">NS2018</strain>
        <tissue evidence="16">Leaf</tissue>
    </source>
</reference>
<dbReference type="Proteomes" id="UP001168877">
    <property type="component" value="Unassembled WGS sequence"/>
</dbReference>
<evidence type="ECO:0000256" key="6">
    <source>
        <dbReference type="ARBA" id="ARBA00022729"/>
    </source>
</evidence>
<evidence type="ECO:0000259" key="15">
    <source>
        <dbReference type="Pfam" id="PF23598"/>
    </source>
</evidence>
<keyword evidence="9 12" id="KW-0472">Membrane</keyword>
<dbReference type="Gene3D" id="3.80.10.10">
    <property type="entry name" value="Ribonuclease Inhibitor"/>
    <property type="match status" value="4"/>
</dbReference>
<comment type="caution">
    <text evidence="16">The sequence shown here is derived from an EMBL/GenBank/DDBJ whole genome shotgun (WGS) entry which is preliminary data.</text>
</comment>
<dbReference type="GO" id="GO:0005886">
    <property type="term" value="C:plasma membrane"/>
    <property type="evidence" value="ECO:0007669"/>
    <property type="project" value="UniProtKB-SubCell"/>
</dbReference>
<dbReference type="InterPro" id="IPR001611">
    <property type="entry name" value="Leu-rich_rpt"/>
</dbReference>
<dbReference type="InterPro" id="IPR055414">
    <property type="entry name" value="LRR_R13L4/SHOC2-like"/>
</dbReference>
<keyword evidence="10" id="KW-0675">Receptor</keyword>
<dbReference type="SMART" id="SM00369">
    <property type="entry name" value="LRR_TYP"/>
    <property type="match status" value="11"/>
</dbReference>
<evidence type="ECO:0000256" key="3">
    <source>
        <dbReference type="ARBA" id="ARBA00022475"/>
    </source>
</evidence>